<keyword evidence="3" id="KW-0732">Signal</keyword>
<evidence type="ECO:0008006" key="9">
    <source>
        <dbReference type="Google" id="ProtNLM"/>
    </source>
</evidence>
<evidence type="ECO:0000256" key="3">
    <source>
        <dbReference type="ARBA" id="ARBA00022729"/>
    </source>
</evidence>
<keyword evidence="2" id="KW-0964">Secreted</keyword>
<dbReference type="InterPro" id="IPR001846">
    <property type="entry name" value="VWF_type-D"/>
</dbReference>
<dbReference type="Pfam" id="PF00094">
    <property type="entry name" value="VWD"/>
    <property type="match status" value="1"/>
</dbReference>
<dbReference type="PROSITE" id="PS51233">
    <property type="entry name" value="VWFD"/>
    <property type="match status" value="1"/>
</dbReference>
<dbReference type="PANTHER" id="PTHR46698">
    <property type="entry name" value="CROSSVEINLESS 2"/>
    <property type="match status" value="1"/>
</dbReference>
<dbReference type="EMBL" id="CAXITT010000143">
    <property type="protein sequence ID" value="CAL1533485.1"/>
    <property type="molecule type" value="Genomic_DNA"/>
</dbReference>
<dbReference type="Pfam" id="PF00093">
    <property type="entry name" value="VWC"/>
    <property type="match status" value="2"/>
</dbReference>
<dbReference type="PANTHER" id="PTHR46698:SF4">
    <property type="entry name" value="CROSSVEINLESS 2"/>
    <property type="match status" value="1"/>
</dbReference>
<dbReference type="InterPro" id="IPR001007">
    <property type="entry name" value="VWF_dom"/>
</dbReference>
<proteinExistence type="predicted"/>
<dbReference type="SMART" id="SM00832">
    <property type="entry name" value="C8"/>
    <property type="match status" value="1"/>
</dbReference>
<dbReference type="Proteomes" id="UP001497497">
    <property type="component" value="Unassembled WGS sequence"/>
</dbReference>
<protein>
    <recommendedName>
        <fullName evidence="9">BMP-binding endothelial regulator protein</fullName>
    </recommendedName>
</protein>
<keyword evidence="4" id="KW-0677">Repeat</keyword>
<dbReference type="SUPFAM" id="SSF57603">
    <property type="entry name" value="FnI-like domain"/>
    <property type="match status" value="3"/>
</dbReference>
<sequence length="514" mass="58115">QAGVVTVSKVQCFTYCYNSLPVPGQCCPVCQGCYFRGKTYNESETFKLPTDVCTTCVCKNGNIACEREQCPVLNCKSDYIYQPKNECCPKCRGTRTVFDPKGCLFADRVYNKDERFTPHQCAKCLCRRRRTAVCETETCPSLDCLAEDRLPMNSSSCCMKCKEKKDCTFEGTSYKHSEEWRPNVCMQCTCDNGVTYCQREKCSNSLWCPQGFKLLLTEAECCPKCIEHEAVCSVFGDPHYRTFDGLMYSFQGTCKYVLAQDCSNKDFLIKVRNGVRFTSGYAWTQMLVVFVYKHRISMLQKSVVKVDKHRAVLPYTQPGKFSIIKDGELVRMKTNLGLEVTWDGDSFLEVTVTTKYKHKLCGLCGNYNGIKSDDLIGQDGTMYMTGDDYGHSWRVGSSRACQLKPQFIEVKSPCDKNPVARQRSQSVCSIFYSREFSKCRQKIPADDYVGSCITDMCDCPDGRYCACEAIMAFISQCSRSGIKVKWDKSLNCQGLDSCPANSNRIACGEICERT</sequence>
<dbReference type="InterPro" id="IPR052424">
    <property type="entry name" value="Kielin_Chordin-BMP_Reg"/>
</dbReference>
<evidence type="ECO:0000256" key="2">
    <source>
        <dbReference type="ARBA" id="ARBA00022525"/>
    </source>
</evidence>
<feature type="domain" description="VWFC" evidence="5">
    <location>
        <begin position="165"/>
        <end position="226"/>
    </location>
</feature>
<dbReference type="PROSITE" id="PS01208">
    <property type="entry name" value="VWFC_1"/>
    <property type="match status" value="2"/>
</dbReference>
<dbReference type="Pfam" id="PF08742">
    <property type="entry name" value="C8"/>
    <property type="match status" value="1"/>
</dbReference>
<dbReference type="Gene3D" id="6.20.200.20">
    <property type="match status" value="2"/>
</dbReference>
<comment type="subcellular location">
    <subcellularLocation>
        <location evidence="1">Secreted</location>
    </subcellularLocation>
</comment>
<keyword evidence="8" id="KW-1185">Reference proteome</keyword>
<evidence type="ECO:0000313" key="7">
    <source>
        <dbReference type="EMBL" id="CAL1533485.1"/>
    </source>
</evidence>
<feature type="domain" description="VWFC" evidence="5">
    <location>
        <begin position="31"/>
        <end position="92"/>
    </location>
</feature>
<dbReference type="SMART" id="SM00214">
    <property type="entry name" value="VWC"/>
    <property type="match status" value="3"/>
</dbReference>
<feature type="non-terminal residue" evidence="7">
    <location>
        <position position="514"/>
    </location>
</feature>
<dbReference type="PROSITE" id="PS50184">
    <property type="entry name" value="VWFC_2"/>
    <property type="match status" value="3"/>
</dbReference>
<dbReference type="InterPro" id="IPR014853">
    <property type="entry name" value="VWF/SSPO/ZAN-like_Cys-rich_dom"/>
</dbReference>
<feature type="domain" description="VWFD" evidence="6">
    <location>
        <begin position="230"/>
        <end position="402"/>
    </location>
</feature>
<evidence type="ECO:0000256" key="4">
    <source>
        <dbReference type="ARBA" id="ARBA00022737"/>
    </source>
</evidence>
<gene>
    <name evidence="7" type="ORF">GSLYS_00007445001</name>
</gene>
<evidence type="ECO:0000259" key="6">
    <source>
        <dbReference type="PROSITE" id="PS51233"/>
    </source>
</evidence>
<accession>A0AAV2HJ76</accession>
<evidence type="ECO:0000256" key="1">
    <source>
        <dbReference type="ARBA" id="ARBA00004613"/>
    </source>
</evidence>
<feature type="domain" description="VWFC" evidence="5">
    <location>
        <begin position="101"/>
        <end position="162"/>
    </location>
</feature>
<dbReference type="GO" id="GO:0005576">
    <property type="term" value="C:extracellular region"/>
    <property type="evidence" value="ECO:0007669"/>
    <property type="project" value="UniProtKB-SubCell"/>
</dbReference>
<evidence type="ECO:0000313" key="8">
    <source>
        <dbReference type="Proteomes" id="UP001497497"/>
    </source>
</evidence>
<dbReference type="SMART" id="SM00216">
    <property type="entry name" value="VWD"/>
    <property type="match status" value="1"/>
</dbReference>
<reference evidence="7 8" key="1">
    <citation type="submission" date="2024-04" db="EMBL/GenBank/DDBJ databases">
        <authorList>
            <consortium name="Genoscope - CEA"/>
            <person name="William W."/>
        </authorList>
    </citation>
    <scope>NUCLEOTIDE SEQUENCE [LARGE SCALE GENOMIC DNA]</scope>
</reference>
<feature type="non-terminal residue" evidence="7">
    <location>
        <position position="1"/>
    </location>
</feature>
<name>A0AAV2HJ76_LYMST</name>
<evidence type="ECO:0000259" key="5">
    <source>
        <dbReference type="PROSITE" id="PS50184"/>
    </source>
</evidence>
<organism evidence="7 8">
    <name type="scientific">Lymnaea stagnalis</name>
    <name type="common">Great pond snail</name>
    <name type="synonym">Helix stagnalis</name>
    <dbReference type="NCBI Taxonomy" id="6523"/>
    <lineage>
        <taxon>Eukaryota</taxon>
        <taxon>Metazoa</taxon>
        <taxon>Spiralia</taxon>
        <taxon>Lophotrochozoa</taxon>
        <taxon>Mollusca</taxon>
        <taxon>Gastropoda</taxon>
        <taxon>Heterobranchia</taxon>
        <taxon>Euthyneura</taxon>
        <taxon>Panpulmonata</taxon>
        <taxon>Hygrophila</taxon>
        <taxon>Lymnaeoidea</taxon>
        <taxon>Lymnaeidae</taxon>
        <taxon>Lymnaea</taxon>
    </lineage>
</organism>
<comment type="caution">
    <text evidence="7">The sequence shown here is derived from an EMBL/GenBank/DDBJ whole genome shotgun (WGS) entry which is preliminary data.</text>
</comment>
<dbReference type="AlphaFoldDB" id="A0AAV2HJ76"/>